<dbReference type="SUPFAM" id="SSF49785">
    <property type="entry name" value="Galactose-binding domain-like"/>
    <property type="match status" value="1"/>
</dbReference>
<evidence type="ECO:0000256" key="1">
    <source>
        <dbReference type="SAM" id="SignalP"/>
    </source>
</evidence>
<comment type="caution">
    <text evidence="2">The sequence shown here is derived from an EMBL/GenBank/DDBJ whole genome shotgun (WGS) entry which is preliminary data.</text>
</comment>
<dbReference type="Proteomes" id="UP001597120">
    <property type="component" value="Unassembled WGS sequence"/>
</dbReference>
<keyword evidence="3" id="KW-1185">Reference proteome</keyword>
<reference evidence="3" key="1">
    <citation type="journal article" date="2019" name="Int. J. Syst. Evol. Microbiol.">
        <title>The Global Catalogue of Microorganisms (GCM) 10K type strain sequencing project: providing services to taxonomists for standard genome sequencing and annotation.</title>
        <authorList>
            <consortium name="The Broad Institute Genomics Platform"/>
            <consortium name="The Broad Institute Genome Sequencing Center for Infectious Disease"/>
            <person name="Wu L."/>
            <person name="Ma J."/>
        </authorList>
    </citation>
    <scope>NUCLEOTIDE SEQUENCE [LARGE SCALE GENOMIC DNA]</scope>
    <source>
        <strain evidence="3">CCUG 57263</strain>
    </source>
</reference>
<accession>A0ABW3DJ55</accession>
<dbReference type="EMBL" id="JBHTIU010000103">
    <property type="protein sequence ID" value="MFD0872195.1"/>
    <property type="molecule type" value="Genomic_DNA"/>
</dbReference>
<dbReference type="Pfam" id="PF16147">
    <property type="entry name" value="DUF4855"/>
    <property type="match status" value="1"/>
</dbReference>
<name>A0ABW3DJ55_9BACL</name>
<dbReference type="RefSeq" id="WP_379291482.1">
    <property type="nucleotide sequence ID" value="NZ_JBHTIU010000103.1"/>
</dbReference>
<feature type="signal peptide" evidence="1">
    <location>
        <begin position="1"/>
        <end position="31"/>
    </location>
</feature>
<dbReference type="InterPro" id="IPR008979">
    <property type="entry name" value="Galactose-bd-like_sf"/>
</dbReference>
<dbReference type="InterPro" id="IPR032329">
    <property type="entry name" value="DUF4855"/>
</dbReference>
<keyword evidence="1" id="KW-0732">Signal</keyword>
<dbReference type="Gene3D" id="2.60.120.260">
    <property type="entry name" value="Galactose-binding domain-like"/>
    <property type="match status" value="1"/>
</dbReference>
<evidence type="ECO:0000313" key="3">
    <source>
        <dbReference type="Proteomes" id="UP001597120"/>
    </source>
</evidence>
<organism evidence="2 3">
    <name type="scientific">Paenibacillus residui</name>
    <dbReference type="NCBI Taxonomy" id="629724"/>
    <lineage>
        <taxon>Bacteria</taxon>
        <taxon>Bacillati</taxon>
        <taxon>Bacillota</taxon>
        <taxon>Bacilli</taxon>
        <taxon>Bacillales</taxon>
        <taxon>Paenibacillaceae</taxon>
        <taxon>Paenibacillus</taxon>
    </lineage>
</organism>
<feature type="chain" id="PRO_5046125627" evidence="1">
    <location>
        <begin position="32"/>
        <end position="919"/>
    </location>
</feature>
<protein>
    <submittedName>
        <fullName evidence="2">DUF4855 domain-containing protein</fullName>
    </submittedName>
</protein>
<proteinExistence type="predicted"/>
<sequence length="919" mass="103190">MSAKRRISIVMVLCMVLSWFTGVFPTERAQAAVDFDMTVNESTYTNLALNRSVTILEPDIHFDVINNEPLKYEKESDKGDTAKLALLTDGKLGNLSDWSNVTDWFVFYRKMKREVIIDLGDIQTVKEMSISFGQRSDVGIAPPFNVRYYVSNDGEQYHYVGVAEPDVPLFYAYNPGSTQMDRKLYKLSSLPDGSELTVQARYVKLVFVIDTFGWADEIEIRGVEGMAEDAVLPETLNFPDGFTYDELVKPGVPEGAEVAHQFLWYTGPMNEANKHFTDWTREKVMTMLGHRDIEGRYTDWYFDDILAIPVVAMVTPTTPTGTGAAIYKTKGDMLAFVDFIFQQETQLGAINWAVGELNKQLGTDKKVRINMAIPYLDDQNKSNDFGDIGYGAPFYTYAGDFASAVREKGMDPQSREGAYEMARLAVENKKAIVRWYIDEVISRFKAAGYDHLELNSFYWYHERVLAKDGEVEMIRAAADHLHEKGYYFTWIPYIGPASPYIWRDLGFDTASIQPSYAFRNSSKQIFPATEELARRVGGSIEVEYDDYRTLAQYLNYGYFSGYMTEAANTYYLSSNPIVVGAFAYAPRDNKETDSLSVIRRNVYDRVFEYVKGTYQPRFTATLVTNVTDKANIGVNVKLPLADNFVKGNFTIMYDVGKAAYDTYDLGPALKGKADVVVDHSTPGEVKVSFDIHNPDDALAGDLAGKQKILEGAPDLLTLKFHKNDGVNDTDITPRLFVLSADGQMITRDNIVYLNWGASDLIPGSLEEKIAGASDAVVKALRDRDYYDIARELVEALPDSLQKAEFQAKLDSIDVNPFRIEWQSPADEFRLGNDAKMTVQATNLTTSSKQMTLIMGLFDTTSGEMVAYTAVTQEVEAAKSITPTAMIKIPASGTYEVRAFVWDSLDGMRPLSNRVTVPVR</sequence>
<gene>
    <name evidence="2" type="ORF">ACFQ03_24040</name>
</gene>
<evidence type="ECO:0000313" key="2">
    <source>
        <dbReference type="EMBL" id="MFD0872195.1"/>
    </source>
</evidence>